<dbReference type="PROSITE" id="PS50934">
    <property type="entry name" value="SWIRM"/>
    <property type="match status" value="1"/>
</dbReference>
<dbReference type="InterPro" id="IPR032451">
    <property type="entry name" value="SMARCC_C"/>
</dbReference>
<dbReference type="PROSITE" id="PS51293">
    <property type="entry name" value="SANT"/>
    <property type="match status" value="1"/>
</dbReference>
<dbReference type="AlphaFoldDB" id="A0A8S0Q544"/>
<comment type="caution">
    <text evidence="10">The sequence shown here is derived from an EMBL/GenBank/DDBJ whole genome shotgun (WGS) entry which is preliminary data.</text>
</comment>
<accession>A0A8S0Q544</accession>
<evidence type="ECO:0000259" key="9">
    <source>
        <dbReference type="PROSITE" id="PS51293"/>
    </source>
</evidence>
<dbReference type="Pfam" id="PF00249">
    <property type="entry name" value="Myb_DNA-binding"/>
    <property type="match status" value="1"/>
</dbReference>
<dbReference type="GO" id="GO:0003677">
    <property type="term" value="F:DNA binding"/>
    <property type="evidence" value="ECO:0007669"/>
    <property type="project" value="UniProtKB-KW"/>
</dbReference>
<feature type="domain" description="SANT" evidence="9">
    <location>
        <begin position="414"/>
        <end position="465"/>
    </location>
</feature>
<feature type="domain" description="SWIRM" evidence="8">
    <location>
        <begin position="193"/>
        <end position="291"/>
    </location>
</feature>
<dbReference type="EMBL" id="CACTIH010001807">
    <property type="protein sequence ID" value="CAA2963152.1"/>
    <property type="molecule type" value="Genomic_DNA"/>
</dbReference>
<dbReference type="InterPro" id="IPR009057">
    <property type="entry name" value="Homeodomain-like_sf"/>
</dbReference>
<dbReference type="Pfam" id="PF04433">
    <property type="entry name" value="SWIRM"/>
    <property type="match status" value="1"/>
</dbReference>
<feature type="compositionally biased region" description="Acidic residues" evidence="6">
    <location>
        <begin position="31"/>
        <end position="47"/>
    </location>
</feature>
<dbReference type="FunFam" id="1.10.10.10:FF:000020">
    <property type="entry name" value="SWI/SNF complex subunit SMARCC2 isoform c"/>
    <property type="match status" value="1"/>
</dbReference>
<dbReference type="SUPFAM" id="SSF46689">
    <property type="entry name" value="Homeodomain-like"/>
    <property type="match status" value="2"/>
</dbReference>
<dbReference type="PANTHER" id="PTHR12802">
    <property type="entry name" value="SWI/SNF COMPLEX-RELATED"/>
    <property type="match status" value="1"/>
</dbReference>
<dbReference type="Gene3D" id="1.10.10.60">
    <property type="entry name" value="Homeodomain-like"/>
    <property type="match status" value="1"/>
</dbReference>
<evidence type="ECO:0000256" key="3">
    <source>
        <dbReference type="ARBA" id="ARBA00023125"/>
    </source>
</evidence>
<dbReference type="InterPro" id="IPR007526">
    <property type="entry name" value="SWIRM"/>
</dbReference>
<dbReference type="InterPro" id="IPR001005">
    <property type="entry name" value="SANT/Myb"/>
</dbReference>
<keyword evidence="11" id="KW-1185">Reference proteome</keyword>
<evidence type="ECO:0000256" key="5">
    <source>
        <dbReference type="ARBA" id="ARBA00023242"/>
    </source>
</evidence>
<feature type="compositionally biased region" description="Basic and acidic residues" evidence="6">
    <location>
        <begin position="553"/>
        <end position="570"/>
    </location>
</feature>
<evidence type="ECO:0000313" key="11">
    <source>
        <dbReference type="Proteomes" id="UP000594638"/>
    </source>
</evidence>
<evidence type="ECO:0000259" key="8">
    <source>
        <dbReference type="PROSITE" id="PS50934"/>
    </source>
</evidence>
<dbReference type="Pfam" id="PF16495">
    <property type="entry name" value="SWIRM-assoc_1"/>
    <property type="match status" value="1"/>
</dbReference>
<dbReference type="Gramene" id="OE9A038293T2">
    <property type="protein sequence ID" value="OE9A038293C2"/>
    <property type="gene ID" value="OE9A038293"/>
</dbReference>
<keyword evidence="2" id="KW-0805">Transcription regulation</keyword>
<feature type="domain" description="Myb-like" evidence="7">
    <location>
        <begin position="419"/>
        <end position="461"/>
    </location>
</feature>
<keyword evidence="1" id="KW-0217">Developmental protein</keyword>
<evidence type="ECO:0000256" key="1">
    <source>
        <dbReference type="ARBA" id="ARBA00022473"/>
    </source>
</evidence>
<organism evidence="10 11">
    <name type="scientific">Olea europaea subsp. europaea</name>
    <dbReference type="NCBI Taxonomy" id="158383"/>
    <lineage>
        <taxon>Eukaryota</taxon>
        <taxon>Viridiplantae</taxon>
        <taxon>Streptophyta</taxon>
        <taxon>Embryophyta</taxon>
        <taxon>Tracheophyta</taxon>
        <taxon>Spermatophyta</taxon>
        <taxon>Magnoliopsida</taxon>
        <taxon>eudicotyledons</taxon>
        <taxon>Gunneridae</taxon>
        <taxon>Pentapetalae</taxon>
        <taxon>asterids</taxon>
        <taxon>lamiids</taxon>
        <taxon>Lamiales</taxon>
        <taxon>Oleaceae</taxon>
        <taxon>Oleeae</taxon>
        <taxon>Olea</taxon>
    </lineage>
</organism>
<reference evidence="10 11" key="1">
    <citation type="submission" date="2019-12" db="EMBL/GenBank/DDBJ databases">
        <authorList>
            <person name="Alioto T."/>
            <person name="Alioto T."/>
            <person name="Gomez Garrido J."/>
        </authorList>
    </citation>
    <scope>NUCLEOTIDE SEQUENCE [LARGE SCALE GENOMIC DNA]</scope>
</reference>
<gene>
    <name evidence="10" type="ORF">OLEA9_A038293</name>
</gene>
<feature type="region of interest" description="Disordered" evidence="6">
    <location>
        <begin position="1"/>
        <end position="65"/>
    </location>
</feature>
<name>A0A8S0Q544_OLEEU</name>
<dbReference type="OrthoDB" id="118550at2759"/>
<evidence type="ECO:0000259" key="7">
    <source>
        <dbReference type="PROSITE" id="PS50090"/>
    </source>
</evidence>
<feature type="region of interest" description="Disordered" evidence="6">
    <location>
        <begin position="754"/>
        <end position="774"/>
    </location>
</feature>
<feature type="compositionally biased region" description="Basic and acidic residues" evidence="6">
    <location>
        <begin position="49"/>
        <end position="60"/>
    </location>
</feature>
<protein>
    <submittedName>
        <fullName evidence="10">SWI SNF complex subunit SWI3C</fullName>
    </submittedName>
</protein>
<evidence type="ECO:0000256" key="6">
    <source>
        <dbReference type="SAM" id="MobiDB-lite"/>
    </source>
</evidence>
<evidence type="ECO:0000256" key="4">
    <source>
        <dbReference type="ARBA" id="ARBA00023163"/>
    </source>
</evidence>
<keyword evidence="4" id="KW-0804">Transcription</keyword>
<dbReference type="SMART" id="SM00717">
    <property type="entry name" value="SANT"/>
    <property type="match status" value="1"/>
</dbReference>
<feature type="region of interest" description="Disordered" evidence="6">
    <location>
        <begin position="548"/>
        <end position="570"/>
    </location>
</feature>
<dbReference type="FunFam" id="1.10.10.60:FF:000014">
    <property type="entry name" value="SWI/SNF complex subunit SMARCC2 isoform C"/>
    <property type="match status" value="1"/>
</dbReference>
<keyword evidence="3" id="KW-0238">DNA-binding</keyword>
<keyword evidence="5" id="KW-0539">Nucleus</keyword>
<dbReference type="CDD" id="cd00167">
    <property type="entry name" value="SANT"/>
    <property type="match status" value="1"/>
</dbReference>
<sequence>MPASSSETKTRWRKRKRDPPATLKSKLKEPENDDMFEDNEDDDDPDMDPPQKHPETDDNPPHQNADRMALIPRERESEKLVDGGVKICEFPVAIKRVVSRPHPLVLRIVEAERATHNGAGRSQGQGVVASLENISYGQLQALSAVPHDSPALLGAVAEETASGSGRGSYVIVPPKIVSGCGVTKRFGSAGRVHVVPVHADWFSPNSVHRLERQVVPHFFSGKSVGHTPEKYMECRNFIVAKYMESPEKYLSVSDCEGLVAGIDIDDLTRIVRFLNHWGIINYCATPLNHEPQKDGTYLCEDSNGELCVPSAALKSIDSLILFDKPTCRLKATEVYTELVRQQDEDPDFDSIVREKLSEHRCNFCSRSIPTVHYQSEKEVDAMLCLDCFHEGRFIAGHSSLDFVKVSSIKDYGDVDGDDWNDQETLLLLEGMQLYNENWDKIAMHVGSKSKAQCILHFVRLPLDGAPLETIDVPSTSGSCSLLSQDDHGRSQLNPNGCSLQDGNSSSKFPFANSGNPVMNLVAFLASALGPRVAAACAHASLGALCKDGDEEESPHGERMNFTKNEAPRSQHDAEAVPLSAESVRAAAEAGLAAAATKAKLFADHEEREIQRLSANIVNHQMKRLEMKLKQFAEVETLLMRECEQMERMRQRFAAERALMMSAQFGPAGTSQSMGPQAVATAVVNNASGNNRQQVSGSQQPFISGYGSNQPVHPHTSLIQQHGMYGLGQRLPLSAMHPPPSSAVANAMFCPPANSQPSLSHPIPRSVSGSKSSLG</sequence>
<dbReference type="Gene3D" id="1.10.10.10">
    <property type="entry name" value="Winged helix-like DNA-binding domain superfamily/Winged helix DNA-binding domain"/>
    <property type="match status" value="1"/>
</dbReference>
<evidence type="ECO:0000313" key="10">
    <source>
        <dbReference type="EMBL" id="CAA2963152.1"/>
    </source>
</evidence>
<dbReference type="Proteomes" id="UP000594638">
    <property type="component" value="Unassembled WGS sequence"/>
</dbReference>
<proteinExistence type="predicted"/>
<dbReference type="GO" id="GO:0005634">
    <property type="term" value="C:nucleus"/>
    <property type="evidence" value="ECO:0007669"/>
    <property type="project" value="UniProtKB-ARBA"/>
</dbReference>
<dbReference type="InterPro" id="IPR036388">
    <property type="entry name" value="WH-like_DNA-bd_sf"/>
</dbReference>
<dbReference type="InterPro" id="IPR017884">
    <property type="entry name" value="SANT_dom"/>
</dbReference>
<dbReference type="PROSITE" id="PS50090">
    <property type="entry name" value="MYB_LIKE"/>
    <property type="match status" value="1"/>
</dbReference>
<evidence type="ECO:0000256" key="2">
    <source>
        <dbReference type="ARBA" id="ARBA00023015"/>
    </source>
</evidence>
<dbReference type="PANTHER" id="PTHR12802:SF61">
    <property type="entry name" value="SWI_SNF COMPLEX SUBUNIT SWI3C"/>
    <property type="match status" value="1"/>
</dbReference>